<dbReference type="PIRSF" id="PIRSF010631">
    <property type="entry name" value="A-rhamnsds"/>
    <property type="match status" value="1"/>
</dbReference>
<dbReference type="InterPro" id="IPR008902">
    <property type="entry name" value="Rhamnosid_concanavalin"/>
</dbReference>
<protein>
    <recommendedName>
        <fullName evidence="2">alpha-L-rhamnosidase</fullName>
        <ecNumber evidence="2">3.2.1.40</ecNumber>
    </recommendedName>
</protein>
<dbReference type="Gene3D" id="2.60.40.10">
    <property type="entry name" value="Immunoglobulins"/>
    <property type="match status" value="1"/>
</dbReference>
<dbReference type="EC" id="3.2.1.40" evidence="2"/>
<dbReference type="InterPro" id="IPR008928">
    <property type="entry name" value="6-hairpin_glycosidase_sf"/>
</dbReference>
<dbReference type="InterPro" id="IPR013783">
    <property type="entry name" value="Ig-like_fold"/>
</dbReference>
<dbReference type="Proteomes" id="UP001517367">
    <property type="component" value="Unassembled WGS sequence"/>
</dbReference>
<keyword evidence="9" id="KW-1185">Reference proteome</keyword>
<reference evidence="8 9" key="1">
    <citation type="submission" date="2024-12" db="EMBL/GenBank/DDBJ databases">
        <authorList>
            <person name="Hu S."/>
        </authorList>
    </citation>
    <scope>NUCLEOTIDE SEQUENCE [LARGE SCALE GENOMIC DNA]</scope>
    <source>
        <strain evidence="8 9">P-25</strain>
    </source>
</reference>
<evidence type="ECO:0000313" key="8">
    <source>
        <dbReference type="EMBL" id="MFN0293655.1"/>
    </source>
</evidence>
<dbReference type="Pfam" id="PF25788">
    <property type="entry name" value="Ig_Rha78A_N"/>
    <property type="match status" value="1"/>
</dbReference>
<dbReference type="GO" id="GO:0016787">
    <property type="term" value="F:hydrolase activity"/>
    <property type="evidence" value="ECO:0007669"/>
    <property type="project" value="UniProtKB-KW"/>
</dbReference>
<dbReference type="Gene3D" id="2.60.120.260">
    <property type="entry name" value="Galactose-binding domain-like"/>
    <property type="match status" value="2"/>
</dbReference>
<dbReference type="Pfam" id="PF05592">
    <property type="entry name" value="Bac_rhamnosid"/>
    <property type="match status" value="1"/>
</dbReference>
<feature type="domain" description="Alpha-L-rhamnosidase C-terminal" evidence="7">
    <location>
        <begin position="819"/>
        <end position="894"/>
    </location>
</feature>
<name>A0ABW9JMG0_9SPHI</name>
<evidence type="ECO:0000259" key="6">
    <source>
        <dbReference type="Pfam" id="PF17389"/>
    </source>
</evidence>
<dbReference type="SUPFAM" id="SSF48208">
    <property type="entry name" value="Six-hairpin glycosidases"/>
    <property type="match status" value="1"/>
</dbReference>
<accession>A0ABW9JMG0</accession>
<evidence type="ECO:0000256" key="1">
    <source>
        <dbReference type="ARBA" id="ARBA00001445"/>
    </source>
</evidence>
<sequence length="927" mass="105661">MRKRVLVTVTMLLFSFGLAFGQIAISNLRCELLVNPIGIDMQRPSLSWEITSLIRNTNQIAYQILVSENENNLAVNKGDVWDSGKTASDSTAFVSYKGKKLKKDTRYYWKIKIWTNQGEGVWSATAYWHQGLMNYKDWAATQVGEMPFVDWGGRWIGFDRMFPWDGNQSENRLSARYFRKEFKPVGKVKSATAYIIGLGLYELYINGKKIGNHVLAPIPTDYTKNVKYNAFDVKENLKEGINAIGVVLGNGRYYTMRQLHQEYKIKTFGFPKLLFNLVLKYEDGTETVVFSDNTWKGTADGPIRSNNEYDGENYDATKEMLGWNKVGFDDSKWLKAEFVQEPGGNYEAQMSENMKVMDSIPPVSITKIAGDRYIIDFGQNMTGWMKFAAQGKKGEQVKLRYAESLTPNGELAVANLRDAKAQAVYTLKGSGKEFWEPSFTYYGFRYVEVSGYPGTPTKENFVAKMVYDDVRTVGTFKSSNPLLNQIYKNVWWGTAGNYKGMPVDCPQRNERQPWLGDRGIGTIGENFMFDNARIYKKLVNDIKLAQKADGSLPDVAPDFWRYYSDNITWPGVMLLITDMLHQQTGDVAVVRETYPVMHKWLRYMKDRFMTTDYILNKDSYGDWCAPPATIEAGRGISANQKFPSPLISTAYYYHFTNMMAGYAAMQNKTEDVSYYKNLGKKIKEAFNITYYKDAGYYGKGELTDNLLPLYFEMVAEPNVDKVFQYVVNTIKVKNQGHLSTGVIGTQWLMRTLSKYGRADIALQIATKKTYPSWGYMIENGATTIWELWNGNTAAPDMNSQNHVMMVGDLVVWYYQYLAGIQSSVQNPGFRKIIMSPEFVHGLDFVQASHQAITGLIKSEWKREKGKITWTVAIPSNSTAEIHIPSSSLKNIQENSKPISSINEITYLRTEKGRQVFEVPSGNYVFKF</sequence>
<dbReference type="RefSeq" id="WP_138729318.1">
    <property type="nucleotide sequence ID" value="NZ_SRMP02000051.1"/>
</dbReference>
<dbReference type="EMBL" id="SRMP02000051">
    <property type="protein sequence ID" value="MFN0293655.1"/>
    <property type="molecule type" value="Genomic_DNA"/>
</dbReference>
<dbReference type="Pfam" id="PF08531">
    <property type="entry name" value="Bac_rhamnosid_N"/>
    <property type="match status" value="1"/>
</dbReference>
<dbReference type="PANTHER" id="PTHR33307:SF6">
    <property type="entry name" value="ALPHA-RHAMNOSIDASE (EUROFUNG)-RELATED"/>
    <property type="match status" value="1"/>
</dbReference>
<feature type="domain" description="Bacterial alpha-L-rhamnosidase N-terminal" evidence="5">
    <location>
        <begin position="187"/>
        <end position="357"/>
    </location>
</feature>
<gene>
    <name evidence="8" type="ORF">E5L68_019920</name>
</gene>
<dbReference type="InterPro" id="IPR035396">
    <property type="entry name" value="Bac_rhamnosid6H"/>
</dbReference>
<keyword evidence="3 8" id="KW-0378">Hydrolase</keyword>
<feature type="domain" description="Alpha-L-rhamnosidase six-hairpin glycosidase" evidence="6">
    <location>
        <begin position="472"/>
        <end position="816"/>
    </location>
</feature>
<evidence type="ECO:0000259" key="7">
    <source>
        <dbReference type="Pfam" id="PF17390"/>
    </source>
</evidence>
<dbReference type="Gene3D" id="2.60.420.10">
    <property type="entry name" value="Maltose phosphorylase, domain 3"/>
    <property type="match status" value="1"/>
</dbReference>
<organism evidence="8 9">
    <name type="scientific">Pedobacter helvus</name>
    <dbReference type="NCBI Taxonomy" id="2563444"/>
    <lineage>
        <taxon>Bacteria</taxon>
        <taxon>Pseudomonadati</taxon>
        <taxon>Bacteroidota</taxon>
        <taxon>Sphingobacteriia</taxon>
        <taxon>Sphingobacteriales</taxon>
        <taxon>Sphingobacteriaceae</taxon>
        <taxon>Pedobacter</taxon>
    </lineage>
</organism>
<comment type="caution">
    <text evidence="8">The sequence shown here is derived from an EMBL/GenBank/DDBJ whole genome shotgun (WGS) entry which is preliminary data.</text>
</comment>
<evidence type="ECO:0000256" key="3">
    <source>
        <dbReference type="ARBA" id="ARBA00022801"/>
    </source>
</evidence>
<dbReference type="PANTHER" id="PTHR33307">
    <property type="entry name" value="ALPHA-RHAMNOSIDASE (EUROFUNG)"/>
    <property type="match status" value="1"/>
</dbReference>
<evidence type="ECO:0000259" key="5">
    <source>
        <dbReference type="Pfam" id="PF08531"/>
    </source>
</evidence>
<dbReference type="Gene3D" id="1.50.10.10">
    <property type="match status" value="1"/>
</dbReference>
<comment type="catalytic activity">
    <reaction evidence="1">
        <text>Hydrolysis of terminal non-reducing alpha-L-rhamnose residues in alpha-L-rhamnosides.</text>
        <dbReference type="EC" id="3.2.1.40"/>
    </reaction>
</comment>
<dbReference type="Pfam" id="PF17390">
    <property type="entry name" value="Bac_rhamnosid_C"/>
    <property type="match status" value="1"/>
</dbReference>
<dbReference type="InterPro" id="IPR012341">
    <property type="entry name" value="6hp_glycosidase-like_sf"/>
</dbReference>
<evidence type="ECO:0000256" key="2">
    <source>
        <dbReference type="ARBA" id="ARBA00012652"/>
    </source>
</evidence>
<dbReference type="InterPro" id="IPR013737">
    <property type="entry name" value="Bac_rhamnosid_N"/>
</dbReference>
<evidence type="ECO:0000259" key="4">
    <source>
        <dbReference type="Pfam" id="PF05592"/>
    </source>
</evidence>
<dbReference type="Pfam" id="PF17389">
    <property type="entry name" value="Bac_rhamnosid6H"/>
    <property type="match status" value="1"/>
</dbReference>
<dbReference type="InterPro" id="IPR035398">
    <property type="entry name" value="Bac_rhamnosid_C"/>
</dbReference>
<evidence type="ECO:0000313" key="9">
    <source>
        <dbReference type="Proteomes" id="UP001517367"/>
    </source>
</evidence>
<dbReference type="InterPro" id="IPR016007">
    <property type="entry name" value="Alpha_rhamnosid"/>
</dbReference>
<proteinExistence type="predicted"/>
<feature type="domain" description="Alpha-L-rhamnosidase concanavalin-like" evidence="4">
    <location>
        <begin position="367"/>
        <end position="466"/>
    </location>
</feature>